<feature type="compositionally biased region" description="Basic residues" evidence="1">
    <location>
        <begin position="53"/>
        <end position="62"/>
    </location>
</feature>
<protein>
    <submittedName>
        <fullName evidence="2">Uncharacterized protein</fullName>
    </submittedName>
</protein>
<gene>
    <name evidence="2" type="ORF">DVJ83_07110</name>
</gene>
<dbReference type="Proteomes" id="UP000253744">
    <property type="component" value="Chromosome"/>
</dbReference>
<evidence type="ECO:0000256" key="1">
    <source>
        <dbReference type="SAM" id="MobiDB-lite"/>
    </source>
</evidence>
<dbReference type="EMBL" id="CP031158">
    <property type="protein sequence ID" value="AXG98969.1"/>
    <property type="molecule type" value="Genomic_DNA"/>
</dbReference>
<feature type="region of interest" description="Disordered" evidence="1">
    <location>
        <begin position="53"/>
        <end position="74"/>
    </location>
</feature>
<organism evidence="2 3">
    <name type="scientific">Deinococcus wulumuqiensis</name>
    <dbReference type="NCBI Taxonomy" id="980427"/>
    <lineage>
        <taxon>Bacteria</taxon>
        <taxon>Thermotogati</taxon>
        <taxon>Deinococcota</taxon>
        <taxon>Deinococci</taxon>
        <taxon>Deinococcales</taxon>
        <taxon>Deinococcaceae</taxon>
        <taxon>Deinococcus</taxon>
    </lineage>
</organism>
<evidence type="ECO:0000313" key="3">
    <source>
        <dbReference type="Proteomes" id="UP000253744"/>
    </source>
</evidence>
<evidence type="ECO:0000313" key="2">
    <source>
        <dbReference type="EMBL" id="AXG98969.1"/>
    </source>
</evidence>
<reference evidence="2 3" key="1">
    <citation type="submission" date="2018-07" db="EMBL/GenBank/DDBJ databases">
        <title>Complete Genome and Methylome Analysis of Deinococcus wulumuqiensis NEB 479.</title>
        <authorList>
            <person name="Fomenkov A."/>
            <person name="Luyten Y."/>
            <person name="Vincze T."/>
            <person name="Anton B.P."/>
            <person name="Clark T."/>
            <person name="Roberts R.J."/>
            <person name="Morgan R.D."/>
        </authorList>
    </citation>
    <scope>NUCLEOTIDE SEQUENCE [LARGE SCALE GENOMIC DNA]</scope>
    <source>
        <strain evidence="2 3">NEB 479</strain>
    </source>
</reference>
<dbReference type="KEGG" id="dwu:DVJ83_07110"/>
<feature type="region of interest" description="Disordered" evidence="1">
    <location>
        <begin position="1"/>
        <end position="21"/>
    </location>
</feature>
<accession>A0A345IGZ7</accession>
<proteinExistence type="predicted"/>
<feature type="compositionally biased region" description="Basic and acidic residues" evidence="1">
    <location>
        <begin position="12"/>
        <end position="21"/>
    </location>
</feature>
<sequence>MGARVESGAGRVCEDREGEPERSRRALYGFRFIPAQSGKRRLCIHIAESPRVRRKKGRKKRSWGYANQPASGIF</sequence>
<name>A0A345IGZ7_9DEIO</name>
<dbReference type="AlphaFoldDB" id="A0A345IGZ7"/>